<dbReference type="EMBL" id="AUZY01012520">
    <property type="protein sequence ID" value="EQD29607.1"/>
    <property type="molecule type" value="Genomic_DNA"/>
</dbReference>
<name>T0YCY3_9ZZZZ</name>
<feature type="domain" description="PspA-associated" evidence="2">
    <location>
        <begin position="1"/>
        <end position="90"/>
    </location>
</feature>
<evidence type="ECO:0000256" key="1">
    <source>
        <dbReference type="SAM" id="MobiDB-lite"/>
    </source>
</evidence>
<evidence type="ECO:0000313" key="3">
    <source>
        <dbReference type="EMBL" id="EQD29607.1"/>
    </source>
</evidence>
<dbReference type="AlphaFoldDB" id="T0YCY3"/>
<protein>
    <recommendedName>
        <fullName evidence="2">PspA-associated domain-containing protein</fullName>
    </recommendedName>
</protein>
<comment type="caution">
    <text evidence="3">The sequence shown here is derived from an EMBL/GenBank/DDBJ whole genome shotgun (WGS) entry which is preliminary data.</text>
</comment>
<accession>T0YCY3</accession>
<evidence type="ECO:0000259" key="2">
    <source>
        <dbReference type="Pfam" id="PF22743"/>
    </source>
</evidence>
<dbReference type="InterPro" id="IPR054437">
    <property type="entry name" value="PspA-assoc_dom"/>
</dbReference>
<reference evidence="3" key="1">
    <citation type="submission" date="2013-08" db="EMBL/GenBank/DDBJ databases">
        <authorList>
            <person name="Mendez C."/>
            <person name="Richter M."/>
            <person name="Ferrer M."/>
            <person name="Sanchez J."/>
        </authorList>
    </citation>
    <scope>NUCLEOTIDE SEQUENCE</scope>
</reference>
<proteinExistence type="predicted"/>
<sequence length="105" mass="10849">MVVRIQGEDQYRLNLTERPQLEPLDKALSAAIEGGDTSGYPTALANLLNFVRSHGTALPPDQMVGSDVVLPSEDMSLEEATSLLSGDGNVVDAGGQPAGATVPGS</sequence>
<reference evidence="3" key="2">
    <citation type="journal article" date="2014" name="ISME J.">
        <title>Microbial stratification in low pH oxic and suboxic macroscopic growths along an acid mine drainage.</title>
        <authorList>
            <person name="Mendez-Garcia C."/>
            <person name="Mesa V."/>
            <person name="Sprenger R.R."/>
            <person name="Richter M."/>
            <person name="Diez M.S."/>
            <person name="Solano J."/>
            <person name="Bargiela R."/>
            <person name="Golyshina O.V."/>
            <person name="Manteca A."/>
            <person name="Ramos J.L."/>
            <person name="Gallego J.R."/>
            <person name="Llorente I."/>
            <person name="Martins Dos Santos V.A."/>
            <person name="Jensen O.N."/>
            <person name="Pelaez A.I."/>
            <person name="Sanchez J."/>
            <person name="Ferrer M."/>
        </authorList>
    </citation>
    <scope>NUCLEOTIDE SEQUENCE</scope>
</reference>
<organism evidence="3">
    <name type="scientific">mine drainage metagenome</name>
    <dbReference type="NCBI Taxonomy" id="410659"/>
    <lineage>
        <taxon>unclassified sequences</taxon>
        <taxon>metagenomes</taxon>
        <taxon>ecological metagenomes</taxon>
    </lineage>
</organism>
<feature type="region of interest" description="Disordered" evidence="1">
    <location>
        <begin position="85"/>
        <end position="105"/>
    </location>
</feature>
<dbReference type="Pfam" id="PF22743">
    <property type="entry name" value="PspAA"/>
    <property type="match status" value="1"/>
</dbReference>
<gene>
    <name evidence="3" type="ORF">B1B_18690</name>
</gene>